<dbReference type="InterPro" id="IPR027056">
    <property type="entry name" value="Gluconate_2DH_su3"/>
</dbReference>
<dbReference type="AlphaFoldDB" id="A0A4Y8LN01"/>
<protein>
    <submittedName>
        <fullName evidence="1">Gluconate 2-dehydrogenase subunit 3 family protein</fullName>
    </submittedName>
</protein>
<dbReference type="OrthoDB" id="63962at2"/>
<organism evidence="1 2">
    <name type="scientific">Cohnella luojiensis</name>
    <dbReference type="NCBI Taxonomy" id="652876"/>
    <lineage>
        <taxon>Bacteria</taxon>
        <taxon>Bacillati</taxon>
        <taxon>Bacillota</taxon>
        <taxon>Bacilli</taxon>
        <taxon>Bacillales</taxon>
        <taxon>Paenibacillaceae</taxon>
        <taxon>Cohnella</taxon>
    </lineage>
</organism>
<comment type="caution">
    <text evidence="1">The sequence shown here is derived from an EMBL/GenBank/DDBJ whole genome shotgun (WGS) entry which is preliminary data.</text>
</comment>
<name>A0A4Y8LN01_9BACL</name>
<dbReference type="EMBL" id="SOMN01000057">
    <property type="protein sequence ID" value="TFE19534.1"/>
    <property type="molecule type" value="Genomic_DNA"/>
</dbReference>
<sequence length="200" mass="22631">MSGITRYPSFNVLDEKDAWDDHTQQIVTSRNQSIDKYQFLSEREAEILRSICSLLVDDSSPDALAFVISHIDKTLYSSPGEGQRKVGVPAASELIRQGLKAMEQSSQHMYSISFAELETVKQKNMLKDISEVKAEPSAIWNRVPQKALFEKLMRLTVESYCSHPQVWSDIGYAGPAYPRGYVRTQLGQLDPWEAKTENEA</sequence>
<proteinExistence type="predicted"/>
<evidence type="ECO:0000313" key="1">
    <source>
        <dbReference type="EMBL" id="TFE19534.1"/>
    </source>
</evidence>
<evidence type="ECO:0000313" key="2">
    <source>
        <dbReference type="Proteomes" id="UP000297900"/>
    </source>
</evidence>
<keyword evidence="2" id="KW-1185">Reference proteome</keyword>
<dbReference type="RefSeq" id="WP_135154562.1">
    <property type="nucleotide sequence ID" value="NZ_SOMN01000057.1"/>
</dbReference>
<gene>
    <name evidence="1" type="ORF">E2980_22880</name>
</gene>
<reference evidence="1 2" key="1">
    <citation type="submission" date="2019-03" db="EMBL/GenBank/DDBJ databases">
        <title>Cohnella endophytica sp. nov., a novel endophytic bacterium isolated from bark of Sonneratia apetala.</title>
        <authorList>
            <person name="Tuo L."/>
        </authorList>
    </citation>
    <scope>NUCLEOTIDE SEQUENCE [LARGE SCALE GENOMIC DNA]</scope>
    <source>
        <strain evidence="1 2">CCTCC AB 208254</strain>
    </source>
</reference>
<dbReference type="Proteomes" id="UP000297900">
    <property type="component" value="Unassembled WGS sequence"/>
</dbReference>
<dbReference type="Pfam" id="PF13618">
    <property type="entry name" value="Gluconate_2-dh3"/>
    <property type="match status" value="1"/>
</dbReference>
<accession>A0A4Y8LN01</accession>